<protein>
    <submittedName>
        <fullName evidence="1">Uncharacterized protein</fullName>
    </submittedName>
</protein>
<dbReference type="PANTHER" id="PTHR33168">
    <property type="entry name" value="STRESS INDUCED PROTEIN-RELATED"/>
    <property type="match status" value="1"/>
</dbReference>
<reference evidence="1 2" key="1">
    <citation type="journal article" date="2023" name="Plants (Basel)">
        <title>Bridging the Gap: Combining Genomics and Transcriptomics Approaches to Understand Stylosanthes scabra, an Orphan Legume from the Brazilian Caatinga.</title>
        <authorList>
            <person name="Ferreira-Neto J.R.C."/>
            <person name="da Silva M.D."/>
            <person name="Binneck E."/>
            <person name="de Melo N.F."/>
            <person name="da Silva R.H."/>
            <person name="de Melo A.L.T.M."/>
            <person name="Pandolfi V."/>
            <person name="Bustamante F.O."/>
            <person name="Brasileiro-Vidal A.C."/>
            <person name="Benko-Iseppon A.M."/>
        </authorList>
    </citation>
    <scope>NUCLEOTIDE SEQUENCE [LARGE SCALE GENOMIC DNA]</scope>
    <source>
        <tissue evidence="1">Leaves</tissue>
    </source>
</reference>
<comment type="caution">
    <text evidence="1">The sequence shown here is derived from an EMBL/GenBank/DDBJ whole genome shotgun (WGS) entry which is preliminary data.</text>
</comment>
<evidence type="ECO:0000313" key="1">
    <source>
        <dbReference type="EMBL" id="MED6130828.1"/>
    </source>
</evidence>
<evidence type="ECO:0000313" key="2">
    <source>
        <dbReference type="Proteomes" id="UP001341840"/>
    </source>
</evidence>
<name>A0ABU6S444_9FABA</name>
<keyword evidence="2" id="KW-1185">Reference proteome</keyword>
<accession>A0ABU6S444</accession>
<sequence length="111" mass="12444">MERNNNNIPSSSPRSKVEGGLLSCWGCLKFKLPWRKRSAGAAYKSVGGFRYDPLSYAQNFDEGCVEDDEESLRRGFSARYAAPSMSSSPVQASKSMHLKLRSLSELKTYRL</sequence>
<dbReference type="EMBL" id="JASCZI010060423">
    <property type="protein sequence ID" value="MED6130828.1"/>
    <property type="molecule type" value="Genomic_DNA"/>
</dbReference>
<proteinExistence type="predicted"/>
<dbReference type="Proteomes" id="UP001341840">
    <property type="component" value="Unassembled WGS sequence"/>
</dbReference>
<gene>
    <name evidence="1" type="ORF">PIB30_004245</name>
</gene>
<organism evidence="1 2">
    <name type="scientific">Stylosanthes scabra</name>
    <dbReference type="NCBI Taxonomy" id="79078"/>
    <lineage>
        <taxon>Eukaryota</taxon>
        <taxon>Viridiplantae</taxon>
        <taxon>Streptophyta</taxon>
        <taxon>Embryophyta</taxon>
        <taxon>Tracheophyta</taxon>
        <taxon>Spermatophyta</taxon>
        <taxon>Magnoliopsida</taxon>
        <taxon>eudicotyledons</taxon>
        <taxon>Gunneridae</taxon>
        <taxon>Pentapetalae</taxon>
        <taxon>rosids</taxon>
        <taxon>fabids</taxon>
        <taxon>Fabales</taxon>
        <taxon>Fabaceae</taxon>
        <taxon>Papilionoideae</taxon>
        <taxon>50 kb inversion clade</taxon>
        <taxon>dalbergioids sensu lato</taxon>
        <taxon>Dalbergieae</taxon>
        <taxon>Pterocarpus clade</taxon>
        <taxon>Stylosanthes</taxon>
    </lineage>
</organism>